<gene>
    <name evidence="3" type="ORF">OS889_07205</name>
</gene>
<organism evidence="3 4">
    <name type="scientific">Halobellus rubicundus</name>
    <dbReference type="NCBI Taxonomy" id="2996466"/>
    <lineage>
        <taxon>Archaea</taxon>
        <taxon>Methanobacteriati</taxon>
        <taxon>Methanobacteriota</taxon>
        <taxon>Stenosarchaea group</taxon>
        <taxon>Halobacteria</taxon>
        <taxon>Halobacteriales</taxon>
        <taxon>Haloferacaceae</taxon>
        <taxon>Halobellus</taxon>
    </lineage>
</organism>
<dbReference type="Gene3D" id="3.90.550.10">
    <property type="entry name" value="Spore Coat Polysaccharide Biosynthesis Protein SpsA, Chain A"/>
    <property type="match status" value="1"/>
</dbReference>
<keyword evidence="4" id="KW-1185">Reference proteome</keyword>
<accession>A0ABD5MEZ8</accession>
<dbReference type="PANTHER" id="PTHR43685:SF11">
    <property type="entry name" value="GLYCOSYLTRANSFERASE TAGX-RELATED"/>
    <property type="match status" value="1"/>
</dbReference>
<evidence type="ECO:0000259" key="2">
    <source>
        <dbReference type="Pfam" id="PF00535"/>
    </source>
</evidence>
<comment type="caution">
    <text evidence="3">The sequence shown here is derived from an EMBL/GenBank/DDBJ whole genome shotgun (WGS) entry which is preliminary data.</text>
</comment>
<dbReference type="InterPro" id="IPR001173">
    <property type="entry name" value="Glyco_trans_2-like"/>
</dbReference>
<feature type="domain" description="Glycosyltransferase 2-like" evidence="2">
    <location>
        <begin position="11"/>
        <end position="136"/>
    </location>
</feature>
<dbReference type="AlphaFoldDB" id="A0ABD5MEZ8"/>
<dbReference type="RefSeq" id="WP_372388568.1">
    <property type="nucleotide sequence ID" value="NZ_JBGNYA010000001.1"/>
</dbReference>
<dbReference type="InterPro" id="IPR011990">
    <property type="entry name" value="TPR-like_helical_dom_sf"/>
</dbReference>
<dbReference type="PANTHER" id="PTHR43685">
    <property type="entry name" value="GLYCOSYLTRANSFERASE"/>
    <property type="match status" value="1"/>
</dbReference>
<protein>
    <submittedName>
        <fullName evidence="3">Glycosyltransferase</fullName>
        <ecNumber evidence="3">2.4.-.-</ecNumber>
    </submittedName>
</protein>
<feature type="repeat" description="TPR" evidence="1">
    <location>
        <begin position="243"/>
        <end position="276"/>
    </location>
</feature>
<keyword evidence="1" id="KW-0802">TPR repeat</keyword>
<evidence type="ECO:0000313" key="3">
    <source>
        <dbReference type="EMBL" id="MFA1610790.1"/>
    </source>
</evidence>
<evidence type="ECO:0000313" key="4">
    <source>
        <dbReference type="Proteomes" id="UP001570511"/>
    </source>
</evidence>
<keyword evidence="3" id="KW-0328">Glycosyltransferase</keyword>
<dbReference type="InterPro" id="IPR050834">
    <property type="entry name" value="Glycosyltransf_2"/>
</dbReference>
<dbReference type="GO" id="GO:0016757">
    <property type="term" value="F:glycosyltransferase activity"/>
    <property type="evidence" value="ECO:0007669"/>
    <property type="project" value="UniProtKB-KW"/>
</dbReference>
<dbReference type="Proteomes" id="UP001570511">
    <property type="component" value="Unassembled WGS sequence"/>
</dbReference>
<dbReference type="SUPFAM" id="SSF53448">
    <property type="entry name" value="Nucleotide-diphospho-sugar transferases"/>
    <property type="match status" value="1"/>
</dbReference>
<dbReference type="EMBL" id="JBGNYA010000001">
    <property type="protein sequence ID" value="MFA1610790.1"/>
    <property type="molecule type" value="Genomic_DNA"/>
</dbReference>
<dbReference type="PROSITE" id="PS50005">
    <property type="entry name" value="TPR"/>
    <property type="match status" value="1"/>
</dbReference>
<dbReference type="InterPro" id="IPR019734">
    <property type="entry name" value="TPR_rpt"/>
</dbReference>
<keyword evidence="3" id="KW-0808">Transferase</keyword>
<dbReference type="CDD" id="cd00761">
    <property type="entry name" value="Glyco_tranf_GTA_type"/>
    <property type="match status" value="1"/>
</dbReference>
<dbReference type="EC" id="2.4.-.-" evidence="3"/>
<dbReference type="Pfam" id="PF00535">
    <property type="entry name" value="Glycos_transf_2"/>
    <property type="match status" value="1"/>
</dbReference>
<dbReference type="InterPro" id="IPR029044">
    <property type="entry name" value="Nucleotide-diphossugar_trans"/>
</dbReference>
<reference evidence="3 4" key="1">
    <citation type="submission" date="2024-08" db="EMBL/GenBank/DDBJ databases">
        <title>Halobellus sp. MBLA0158 whole genome sequence.</title>
        <authorList>
            <person name="Hwang C.Y."/>
            <person name="Cho E.-S."/>
            <person name="Seo M.-J."/>
        </authorList>
    </citation>
    <scope>NUCLEOTIDE SEQUENCE [LARGE SCALE GENOMIC DNA]</scope>
    <source>
        <strain evidence="3 4">MBLA0158</strain>
    </source>
</reference>
<evidence type="ECO:0000256" key="1">
    <source>
        <dbReference type="PROSITE-ProRule" id="PRU00339"/>
    </source>
</evidence>
<sequence>MDTNIDIPGVSVVIPVYNRADVIGRAIDSVLNQTYKNFEIIVVDDGSTDSTPEVVSSYKNKCNLTLVKHDTNKGQNVARNTGLKQSSGDLISYLDSDDEFLPNYLATVVEILNGQPDTIGGVMADNYDDRIDGTTSTGVNYGKVSVSDLSVEGHGLWSCTGLTFRSDILNSIGYHDTSIIKQTDLDFVLQILSKYDLFATSDPLYMRHNDSENQVSKDNRIIIEGTQRIIEKHRDVLSNKAVGKRHYDIGRAHIDLGEVEKAKSRFRKAIELNSSQEIRLRIIAFLISNKHPSLARTFCKSGIRGSPNMVSYYILYLCSWFPVSTVKLAKKIYQNYIS</sequence>
<dbReference type="SUPFAM" id="SSF48452">
    <property type="entry name" value="TPR-like"/>
    <property type="match status" value="1"/>
</dbReference>
<name>A0ABD5MEZ8_9EURY</name>
<proteinExistence type="predicted"/>